<dbReference type="InterPro" id="IPR025325">
    <property type="entry name" value="DUF4231"/>
</dbReference>
<proteinExistence type="predicted"/>
<feature type="domain" description="SMODS and SLOG-associating 2TM effector" evidence="2">
    <location>
        <begin position="171"/>
        <end position="299"/>
    </location>
</feature>
<keyword evidence="4" id="KW-1185">Reference proteome</keyword>
<evidence type="ECO:0000259" key="2">
    <source>
        <dbReference type="Pfam" id="PF18181"/>
    </source>
</evidence>
<reference evidence="3 4" key="1">
    <citation type="submission" date="2020-11" db="EMBL/GenBank/DDBJ databases">
        <authorList>
            <person name="Kim M.K."/>
        </authorList>
    </citation>
    <scope>NUCLEOTIDE SEQUENCE [LARGE SCALE GENOMIC DNA]</scope>
    <source>
        <strain evidence="3 4">BT439</strain>
    </source>
</reference>
<evidence type="ECO:0000256" key="1">
    <source>
        <dbReference type="SAM" id="Phobius"/>
    </source>
</evidence>
<name>A0A931FJT1_9BACT</name>
<protein>
    <submittedName>
        <fullName evidence="3">DUF4231 domain-containing protein</fullName>
    </submittedName>
</protein>
<dbReference type="Pfam" id="PF18181">
    <property type="entry name" value="SLATT_1"/>
    <property type="match status" value="1"/>
</dbReference>
<dbReference type="EMBL" id="JADQDP010000001">
    <property type="protein sequence ID" value="MBF9140895.1"/>
    <property type="molecule type" value="Genomic_DNA"/>
</dbReference>
<dbReference type="RefSeq" id="WP_196285226.1">
    <property type="nucleotide sequence ID" value="NZ_JADQDP010000001.1"/>
</dbReference>
<evidence type="ECO:0000313" key="4">
    <source>
        <dbReference type="Proteomes" id="UP000645610"/>
    </source>
</evidence>
<keyword evidence="1" id="KW-0812">Transmembrane</keyword>
<feature type="transmembrane region" description="Helical" evidence="1">
    <location>
        <begin position="33"/>
        <end position="53"/>
    </location>
</feature>
<comment type="caution">
    <text evidence="3">The sequence shown here is derived from an EMBL/GenBank/DDBJ whole genome shotgun (WGS) entry which is preliminary data.</text>
</comment>
<feature type="transmembrane region" description="Helical" evidence="1">
    <location>
        <begin position="199"/>
        <end position="221"/>
    </location>
</feature>
<dbReference type="InterPro" id="IPR040884">
    <property type="entry name" value="SLATT_1"/>
</dbReference>
<feature type="transmembrane region" description="Helical" evidence="1">
    <location>
        <begin position="227"/>
        <end position="246"/>
    </location>
</feature>
<organism evidence="3 4">
    <name type="scientific">Hymenobacter properus</name>
    <dbReference type="NCBI Taxonomy" id="2791026"/>
    <lineage>
        <taxon>Bacteria</taxon>
        <taxon>Pseudomonadati</taxon>
        <taxon>Bacteroidota</taxon>
        <taxon>Cytophagia</taxon>
        <taxon>Cytophagales</taxon>
        <taxon>Hymenobacteraceae</taxon>
        <taxon>Hymenobacter</taxon>
    </lineage>
</organism>
<dbReference type="Pfam" id="PF14015">
    <property type="entry name" value="DUF4231"/>
    <property type="match status" value="1"/>
</dbReference>
<sequence>MKAPEHTIPLYVALDAAANEAQQTWRRRYIQSLVVLGIIAAVVAGGELLRHYLAPNTQVLKFSLISLTTIGALGLLYEVQYAVRHHHRFGRWIHVRAVAEQLKSRAWLLLAGAEEPTNHPHVAEADWRKVAQRIIDGGAAPSLSPYLAMPALQTARQHFVVLPLEQQVQWYRQHRLHEQQHYFSSRLASLIKRNRRHHYVALALLIIALAWAFFEALDIAFDWHTIFRQYNLTSVLIAVIALHKAYTTTEKTESLLSRYQHMVTELAAHIAAPAPATSDDFKHWVRSTEKLLLTQTREWQLQRAE</sequence>
<accession>A0A931FJT1</accession>
<keyword evidence="1" id="KW-1133">Transmembrane helix</keyword>
<feature type="transmembrane region" description="Helical" evidence="1">
    <location>
        <begin position="59"/>
        <end position="79"/>
    </location>
</feature>
<dbReference type="AlphaFoldDB" id="A0A931FJT1"/>
<dbReference type="Proteomes" id="UP000645610">
    <property type="component" value="Unassembled WGS sequence"/>
</dbReference>
<gene>
    <name evidence="3" type="ORF">I2I01_04575</name>
</gene>
<evidence type="ECO:0000313" key="3">
    <source>
        <dbReference type="EMBL" id="MBF9140895.1"/>
    </source>
</evidence>
<keyword evidence="1" id="KW-0472">Membrane</keyword>